<accession>A0A6I4P0W8</accession>
<evidence type="ECO:0000313" key="2">
    <source>
        <dbReference type="EMBL" id="MWC00239.1"/>
    </source>
</evidence>
<comment type="caution">
    <text evidence="2">The sequence shown here is derived from an EMBL/GenBank/DDBJ whole genome shotgun (WGS) entry which is preliminary data.</text>
</comment>
<protein>
    <submittedName>
        <fullName evidence="2">Methyltransferase domain-containing protein</fullName>
    </submittedName>
</protein>
<keyword evidence="3" id="KW-1185">Reference proteome</keyword>
<dbReference type="Gene3D" id="3.40.50.150">
    <property type="entry name" value="Vaccinia Virus protein VP39"/>
    <property type="match status" value="1"/>
</dbReference>
<reference evidence="2 3" key="1">
    <citation type="submission" date="2019-12" db="EMBL/GenBank/DDBJ databases">
        <authorList>
            <person name="Kim Y.S."/>
        </authorList>
    </citation>
    <scope>NUCLEOTIDE SEQUENCE [LARGE SCALE GENOMIC DNA]</scope>
    <source>
        <strain evidence="2 3">MMS17-SY077</strain>
    </source>
</reference>
<dbReference type="GO" id="GO:0032259">
    <property type="term" value="P:methylation"/>
    <property type="evidence" value="ECO:0007669"/>
    <property type="project" value="UniProtKB-KW"/>
</dbReference>
<feature type="domain" description="Methyltransferase type 11" evidence="1">
    <location>
        <begin position="40"/>
        <end position="129"/>
    </location>
</feature>
<dbReference type="Pfam" id="PF08241">
    <property type="entry name" value="Methyltransf_11"/>
    <property type="match status" value="1"/>
</dbReference>
<sequence length="264" mass="27352">MIDWNRAADGYARSFAVMCAGAAPALLDAVGPVPAGGRLLDVGTGTGTVAGAAAARGWAATGSDGAESMLAIARREHQGVEFELGDVLALPNADDSFDAIVGNFSVNHTADPRRAVAELVRVAKPGAPIAFTTWGRPSALVPLWQRVIDESGAARVPVDRILAELDFQRSEAGLLALLADGGAEPVEVVEIEWEFAIAPEGLWAAAPAGVAVVGPIYRAADESTRAAMRTAYDRAASELVAEDDLLHVASSAWLAFGRAPRTAS</sequence>
<dbReference type="AlphaFoldDB" id="A0A6I4P0W8"/>
<proteinExistence type="predicted"/>
<dbReference type="InterPro" id="IPR029063">
    <property type="entry name" value="SAM-dependent_MTases_sf"/>
</dbReference>
<evidence type="ECO:0000259" key="1">
    <source>
        <dbReference type="Pfam" id="PF08241"/>
    </source>
</evidence>
<organism evidence="2 3">
    <name type="scientific">Agromyces seonyuensis</name>
    <dbReference type="NCBI Taxonomy" id="2662446"/>
    <lineage>
        <taxon>Bacteria</taxon>
        <taxon>Bacillati</taxon>
        <taxon>Actinomycetota</taxon>
        <taxon>Actinomycetes</taxon>
        <taxon>Micrococcales</taxon>
        <taxon>Microbacteriaceae</taxon>
        <taxon>Agromyces</taxon>
    </lineage>
</organism>
<dbReference type="PANTHER" id="PTHR43591">
    <property type="entry name" value="METHYLTRANSFERASE"/>
    <property type="match status" value="1"/>
</dbReference>
<dbReference type="GO" id="GO:0008757">
    <property type="term" value="F:S-adenosylmethionine-dependent methyltransferase activity"/>
    <property type="evidence" value="ECO:0007669"/>
    <property type="project" value="InterPro"/>
</dbReference>
<dbReference type="Proteomes" id="UP000438182">
    <property type="component" value="Unassembled WGS sequence"/>
</dbReference>
<dbReference type="CDD" id="cd02440">
    <property type="entry name" value="AdoMet_MTases"/>
    <property type="match status" value="1"/>
</dbReference>
<name>A0A6I4P0W8_9MICO</name>
<dbReference type="PANTHER" id="PTHR43591:SF24">
    <property type="entry name" value="2-METHOXY-6-POLYPRENYL-1,4-BENZOQUINOL METHYLASE, MITOCHONDRIAL"/>
    <property type="match status" value="1"/>
</dbReference>
<keyword evidence="2" id="KW-0808">Transferase</keyword>
<dbReference type="EMBL" id="WSTA01000115">
    <property type="protein sequence ID" value="MWC00239.1"/>
    <property type="molecule type" value="Genomic_DNA"/>
</dbReference>
<dbReference type="SUPFAM" id="SSF53335">
    <property type="entry name" value="S-adenosyl-L-methionine-dependent methyltransferases"/>
    <property type="match status" value="1"/>
</dbReference>
<dbReference type="InterPro" id="IPR013216">
    <property type="entry name" value="Methyltransf_11"/>
</dbReference>
<gene>
    <name evidence="2" type="ORF">GB864_16990</name>
</gene>
<evidence type="ECO:0000313" key="3">
    <source>
        <dbReference type="Proteomes" id="UP000438182"/>
    </source>
</evidence>
<dbReference type="RefSeq" id="WP_160426877.1">
    <property type="nucleotide sequence ID" value="NZ_WSTA01000115.1"/>
</dbReference>
<keyword evidence="2" id="KW-0489">Methyltransferase</keyword>